<feature type="domain" description="Antibacterial effector protein Tle3 C-terminal" evidence="2">
    <location>
        <begin position="583"/>
        <end position="753"/>
    </location>
</feature>
<proteinExistence type="predicted"/>
<organism evidence="4 5">
    <name type="scientific">Janthinobacterium lividum</name>
    <dbReference type="NCBI Taxonomy" id="29581"/>
    <lineage>
        <taxon>Bacteria</taxon>
        <taxon>Pseudomonadati</taxon>
        <taxon>Pseudomonadota</taxon>
        <taxon>Betaproteobacteria</taxon>
        <taxon>Burkholderiales</taxon>
        <taxon>Oxalobacteraceae</taxon>
        <taxon>Janthinobacterium</taxon>
    </lineage>
</organism>
<dbReference type="InterPro" id="IPR029058">
    <property type="entry name" value="AB_hydrolase_fold"/>
</dbReference>
<dbReference type="SUPFAM" id="SSF53474">
    <property type="entry name" value="alpha/beta-Hydrolases"/>
    <property type="match status" value="1"/>
</dbReference>
<dbReference type="AlphaFoldDB" id="A0A5C4NT08"/>
<feature type="region of interest" description="Disordered" evidence="1">
    <location>
        <begin position="507"/>
        <end position="531"/>
    </location>
</feature>
<evidence type="ECO:0000256" key="1">
    <source>
        <dbReference type="SAM" id="MobiDB-lite"/>
    </source>
</evidence>
<dbReference type="InterPro" id="IPR056221">
    <property type="entry name" value="Tle3_ab_dom"/>
</dbReference>
<dbReference type="Pfam" id="PF24322">
    <property type="entry name" value="Tle3"/>
    <property type="match status" value="1"/>
</dbReference>
<dbReference type="RefSeq" id="WP_139090924.1">
    <property type="nucleotide sequence ID" value="NZ_VDGE01000004.1"/>
</dbReference>
<feature type="domain" description="T6SS Tle3 phospholipase effector alpha/beta" evidence="3">
    <location>
        <begin position="33"/>
        <end position="365"/>
    </location>
</feature>
<evidence type="ECO:0000259" key="2">
    <source>
        <dbReference type="Pfam" id="PF11678"/>
    </source>
</evidence>
<feature type="compositionally biased region" description="Basic and acidic residues" evidence="1">
    <location>
        <begin position="517"/>
        <end position="526"/>
    </location>
</feature>
<comment type="caution">
    <text evidence="4">The sequence shown here is derived from an EMBL/GenBank/DDBJ whole genome shotgun (WGS) entry which is preliminary data.</text>
</comment>
<reference evidence="4 5" key="1">
    <citation type="submission" date="2019-06" db="EMBL/GenBank/DDBJ databases">
        <title>Genome sequence of Janthinobacterium lividum UCD_MED1.</title>
        <authorList>
            <person name="De Leon M.E."/>
            <person name="Jospin G."/>
        </authorList>
    </citation>
    <scope>NUCLEOTIDE SEQUENCE [LARGE SCALE GENOMIC DNA]</scope>
    <source>
        <strain evidence="4 5">UCD_MED1</strain>
    </source>
</reference>
<accession>A0A5C4NT08</accession>
<dbReference type="Proteomes" id="UP000305681">
    <property type="component" value="Unassembled WGS sequence"/>
</dbReference>
<feature type="region of interest" description="Disordered" evidence="1">
    <location>
        <begin position="452"/>
        <end position="473"/>
    </location>
</feature>
<dbReference type="InterPro" id="IPR021692">
    <property type="entry name" value="Tle3_C"/>
</dbReference>
<protein>
    <submittedName>
        <fullName evidence="4">DUF3274 domain-containing protein</fullName>
    </submittedName>
</protein>
<evidence type="ECO:0000259" key="3">
    <source>
        <dbReference type="Pfam" id="PF24322"/>
    </source>
</evidence>
<dbReference type="Pfam" id="PF11678">
    <property type="entry name" value="Tle3_C"/>
    <property type="match status" value="1"/>
</dbReference>
<evidence type="ECO:0000313" key="4">
    <source>
        <dbReference type="EMBL" id="TNC76588.1"/>
    </source>
</evidence>
<gene>
    <name evidence="4" type="ORF">FHI69_13595</name>
</gene>
<evidence type="ECO:0000313" key="5">
    <source>
        <dbReference type="Proteomes" id="UP000305681"/>
    </source>
</evidence>
<dbReference type="EMBL" id="VDGE01000004">
    <property type="protein sequence ID" value="TNC76588.1"/>
    <property type="molecule type" value="Genomic_DNA"/>
</dbReference>
<sequence length="772" mass="85322">MAYPKLPYTSGKSSALLHCGRLNDAIVRIRPELPGNVIVIHGVNDVGTSFGAVEKGLCQGLDARMYGGGHVFTPAAYRLPQEADKREVIADPDAVYFKRQPDDTTYSPVIPFYWGFRECSNASKVVNGQNTDRYGNRLDKDMSKNGGPFGNATNTLPDMWNKGLFSPYDVGGDPVRPLMTAPGRMYMVLAAKRLAALIAMIRDYDSNDVVSIVAHSQGCLISLLAQAFLLDEGKRPADTLILTHPPYSLMEDTTMFFGAAESSRIFGGGRDATMEDQYDAIDNRQTLHARLQTLAQIVQGVAAKKHATPAFAHIKDHNICHGMAGAAWRAEADRDNRGKVYLYFCPEDMTVALDNMQGIGWQGIPDHIDGHGLSKTKGKTDKSIWGDGPTYWDKESQHRQPLVELGKGFYQRVFTNKQRPDAAGKNSGPVLVGLPPHDFALRLEGEDDHAHVAGANRGHRGNHDEAQWPPVKPGKWNIFSTEARRREGVRTINGEALRVPMKAVLDGGEIRPGQFPKDTDQAKLPRDQQGPCEEVDPIDAAIAVTSKKGLRMRKQEIIADPRPLQHRIPEYGAGMFGSGQRDQVEKALNLGKEAGDQCKIDRVSRHPGGGDKLLVNREETPNEARKRWQNEVSPKSFHGAIIGNAENHRNVTAYDVAIGGGKASSDPNFYRYLCAVADWRLQNDKKNPIRESILRWEDFMKKFAIYWTAEPLQRKQIIEGNAHYYSSGELPAFVPALQAGLPSTVVCETVNGRRTESVVTPVVHKPSDDIPK</sequence>
<name>A0A5C4NT08_9BURK</name>